<dbReference type="PANTHER" id="PTHR12128">
    <property type="entry name" value="DIHYDRODIPICOLINATE SYNTHASE"/>
    <property type="match status" value="1"/>
</dbReference>
<accession>A0A1H1KG54</accession>
<reference evidence="4" key="1">
    <citation type="submission" date="2016-10" db="EMBL/GenBank/DDBJ databases">
        <authorList>
            <person name="Varghese N."/>
            <person name="Submissions S."/>
        </authorList>
    </citation>
    <scope>NUCLEOTIDE SEQUENCE [LARGE SCALE GENOMIC DNA]</scope>
    <source>
        <strain evidence="4">DUS833</strain>
    </source>
</reference>
<dbReference type="GO" id="GO:0008840">
    <property type="term" value="F:4-hydroxy-tetrahydrodipicolinate synthase activity"/>
    <property type="evidence" value="ECO:0007669"/>
    <property type="project" value="TreeGrafter"/>
</dbReference>
<comment type="similarity">
    <text evidence="2">Belongs to the DapA family.</text>
</comment>
<dbReference type="AlphaFoldDB" id="A0A1H1KG54"/>
<protein>
    <submittedName>
        <fullName evidence="3">4-hydroxy-tetrahydrodipicolinate synthase</fullName>
    </submittedName>
</protein>
<keyword evidence="1 2" id="KW-0456">Lyase</keyword>
<dbReference type="STRING" id="157910.SAMN05445850_7619"/>
<evidence type="ECO:0000313" key="3">
    <source>
        <dbReference type="EMBL" id="SDR61216.1"/>
    </source>
</evidence>
<dbReference type="Gene3D" id="3.20.20.70">
    <property type="entry name" value="Aldolase class I"/>
    <property type="match status" value="1"/>
</dbReference>
<sequence>MTKTMHSPGDVVVATVLPFHEDQSIDWKSYERVLRYCGLADGISAVFVNGHAGEGGALDRKERIDVLRFTREMLGDGRPLVAGIIATSTREAIDEALAARNAGASMLTVFPPATFVNASTAMVVAYVRAIGEASGLPLAIFQYPLASGYGYSTATLVELARLPFVVAIKEGSDSMRAYEETRAAVKAVRADLKILASNFDWFLAQIAVGSDGILSGLASLVPQDLVALWRAGEAEDLAAMRRAGERMLPLVRAIYAAPRNEMYARIKVALAMMNVIECERAREPFLPVSAEMRDVIRNALVQSGLIKGATP</sequence>
<dbReference type="Pfam" id="PF00701">
    <property type="entry name" value="DHDPS"/>
    <property type="match status" value="1"/>
</dbReference>
<dbReference type="RefSeq" id="WP_090812184.1">
    <property type="nucleotide sequence ID" value="NZ_FNKX01000004.1"/>
</dbReference>
<name>A0A1H1KG54_9BURK</name>
<evidence type="ECO:0000256" key="1">
    <source>
        <dbReference type="ARBA" id="ARBA00023239"/>
    </source>
</evidence>
<dbReference type="InterPro" id="IPR002220">
    <property type="entry name" value="DapA-like"/>
</dbReference>
<dbReference type="CDD" id="cd00408">
    <property type="entry name" value="DHDPS-like"/>
    <property type="match status" value="1"/>
</dbReference>
<dbReference type="SMART" id="SM01130">
    <property type="entry name" value="DHDPS"/>
    <property type="match status" value="1"/>
</dbReference>
<organism evidence="3 4">
    <name type="scientific">Paraburkholderia tuberum</name>
    <dbReference type="NCBI Taxonomy" id="157910"/>
    <lineage>
        <taxon>Bacteria</taxon>
        <taxon>Pseudomonadati</taxon>
        <taxon>Pseudomonadota</taxon>
        <taxon>Betaproteobacteria</taxon>
        <taxon>Burkholderiales</taxon>
        <taxon>Burkholderiaceae</taxon>
        <taxon>Paraburkholderia</taxon>
    </lineage>
</organism>
<evidence type="ECO:0000313" key="4">
    <source>
        <dbReference type="Proteomes" id="UP000199365"/>
    </source>
</evidence>
<dbReference type="PIRSF" id="PIRSF001365">
    <property type="entry name" value="DHDPS"/>
    <property type="match status" value="1"/>
</dbReference>
<dbReference type="SUPFAM" id="SSF51569">
    <property type="entry name" value="Aldolase"/>
    <property type="match status" value="1"/>
</dbReference>
<proteinExistence type="inferred from homology"/>
<dbReference type="InterPro" id="IPR013785">
    <property type="entry name" value="Aldolase_TIM"/>
</dbReference>
<dbReference type="PANTHER" id="PTHR12128:SF72">
    <property type="entry name" value="DIHYDRODIPICOLINATE SYNTHASE"/>
    <property type="match status" value="1"/>
</dbReference>
<dbReference type="Proteomes" id="UP000199365">
    <property type="component" value="Unassembled WGS sequence"/>
</dbReference>
<keyword evidence="4" id="KW-1185">Reference proteome</keyword>
<gene>
    <name evidence="3" type="ORF">SAMN05445850_7619</name>
</gene>
<evidence type="ECO:0000256" key="2">
    <source>
        <dbReference type="PIRNR" id="PIRNR001365"/>
    </source>
</evidence>
<dbReference type="EMBL" id="FNKX01000004">
    <property type="protein sequence ID" value="SDR61216.1"/>
    <property type="molecule type" value="Genomic_DNA"/>
</dbReference>
<dbReference type="PRINTS" id="PR00146">
    <property type="entry name" value="DHPICSNTHASE"/>
</dbReference>